<feature type="region of interest" description="Disordered" evidence="8">
    <location>
        <begin position="1"/>
        <end position="27"/>
    </location>
</feature>
<evidence type="ECO:0000313" key="12">
    <source>
        <dbReference type="EMBL" id="KAF7167832.1"/>
    </source>
</evidence>
<feature type="domain" description="ATP-grasp" evidence="9">
    <location>
        <begin position="129"/>
        <end position="329"/>
    </location>
</feature>
<name>A0A8H6UJH3_9EURO</name>
<dbReference type="EMBL" id="JACBAF010002097">
    <property type="protein sequence ID" value="KAF7167832.1"/>
    <property type="molecule type" value="Genomic_DNA"/>
</dbReference>
<dbReference type="InterPro" id="IPR005482">
    <property type="entry name" value="Biotin_COase_C"/>
</dbReference>
<dbReference type="Gene3D" id="3.30.470.20">
    <property type="entry name" value="ATP-grasp fold, B domain"/>
    <property type="match status" value="1"/>
</dbReference>
<dbReference type="SUPFAM" id="SSF50891">
    <property type="entry name" value="Cyclophilin-like"/>
    <property type="match status" value="2"/>
</dbReference>
<dbReference type="GO" id="GO:0016787">
    <property type="term" value="F:hydrolase activity"/>
    <property type="evidence" value="ECO:0007669"/>
    <property type="project" value="UniProtKB-KW"/>
</dbReference>
<dbReference type="GO" id="GO:0046872">
    <property type="term" value="F:metal ion binding"/>
    <property type="evidence" value="ECO:0007669"/>
    <property type="project" value="InterPro"/>
</dbReference>
<dbReference type="SUPFAM" id="SSF51246">
    <property type="entry name" value="Rudiment single hybrid motif"/>
    <property type="match status" value="1"/>
</dbReference>
<evidence type="ECO:0000259" key="9">
    <source>
        <dbReference type="PROSITE" id="PS50975"/>
    </source>
</evidence>
<dbReference type="InterPro" id="IPR011761">
    <property type="entry name" value="ATP-grasp"/>
</dbReference>
<keyword evidence="4" id="KW-0378">Hydrolase</keyword>
<accession>A0A8H6UJH3</accession>
<dbReference type="InterPro" id="IPR005479">
    <property type="entry name" value="CPAse_ATP-bd"/>
</dbReference>
<dbReference type="PROSITE" id="PS50975">
    <property type="entry name" value="ATP_GRASP"/>
    <property type="match status" value="1"/>
</dbReference>
<dbReference type="PROSITE" id="PS00866">
    <property type="entry name" value="CPSASE_1"/>
    <property type="match status" value="1"/>
</dbReference>
<keyword evidence="3 7" id="KW-0547">Nucleotide-binding</keyword>
<dbReference type="Proteomes" id="UP000630445">
    <property type="component" value="Unassembled WGS sequence"/>
</dbReference>
<dbReference type="PROSITE" id="PS00867">
    <property type="entry name" value="CPSASE_2"/>
    <property type="match status" value="1"/>
</dbReference>
<dbReference type="PANTHER" id="PTHR18866">
    <property type="entry name" value="CARBOXYLASE:PYRUVATE/ACETYL-COA/PROPIONYL-COA CARBOXYLASE"/>
    <property type="match status" value="1"/>
</dbReference>
<proteinExistence type="predicted"/>
<dbReference type="SMART" id="SM00878">
    <property type="entry name" value="Biotin_carb_C"/>
    <property type="match status" value="1"/>
</dbReference>
<dbReference type="Pfam" id="PF02682">
    <property type="entry name" value="CT_C_D"/>
    <property type="match status" value="1"/>
</dbReference>
<feature type="domain" description="Biotin carboxylation" evidence="10">
    <location>
        <begin position="1"/>
        <end position="467"/>
    </location>
</feature>
<dbReference type="PROSITE" id="PS50979">
    <property type="entry name" value="BC"/>
    <property type="match status" value="1"/>
</dbReference>
<comment type="caution">
    <text evidence="11">The sequence shown here is derived from an EMBL/GenBank/DDBJ whole genome shotgun (WGS) entry which is preliminary data.</text>
</comment>
<evidence type="ECO:0000259" key="10">
    <source>
        <dbReference type="PROSITE" id="PS50979"/>
    </source>
</evidence>
<dbReference type="InterPro" id="IPR050856">
    <property type="entry name" value="Biotin_carboxylase_complex"/>
</dbReference>
<dbReference type="OrthoDB" id="196847at2759"/>
<evidence type="ECO:0000256" key="7">
    <source>
        <dbReference type="PROSITE-ProRule" id="PRU00409"/>
    </source>
</evidence>
<keyword evidence="6" id="KW-0092">Biotin</keyword>
<gene>
    <name evidence="11" type="ORF">CNMCM5793_005272</name>
    <name evidence="12" type="ORF">CNMCM6106_003248</name>
</gene>
<dbReference type="Gene3D" id="3.30.1360.40">
    <property type="match status" value="1"/>
</dbReference>
<dbReference type="InterPro" id="IPR003778">
    <property type="entry name" value="CT_A_B"/>
</dbReference>
<dbReference type="Pfam" id="PF02786">
    <property type="entry name" value="CPSase_L_D2"/>
    <property type="match status" value="1"/>
</dbReference>
<dbReference type="InterPro" id="IPR000089">
    <property type="entry name" value="Biotin_lipoyl"/>
</dbReference>
<dbReference type="SMART" id="SM00796">
    <property type="entry name" value="AHS1"/>
    <property type="match status" value="1"/>
</dbReference>
<evidence type="ECO:0000313" key="11">
    <source>
        <dbReference type="EMBL" id="KAF7133860.1"/>
    </source>
</evidence>
<dbReference type="InterPro" id="IPR011054">
    <property type="entry name" value="Rudment_hybrid_motif"/>
</dbReference>
<dbReference type="SUPFAM" id="SSF51230">
    <property type="entry name" value="Single hybrid motif"/>
    <property type="match status" value="1"/>
</dbReference>
<dbReference type="InterPro" id="IPR005481">
    <property type="entry name" value="BC-like_N"/>
</dbReference>
<dbReference type="SUPFAM" id="SSF52440">
    <property type="entry name" value="PreATP-grasp domain"/>
    <property type="match status" value="1"/>
</dbReference>
<dbReference type="SMART" id="SM00797">
    <property type="entry name" value="AHS2"/>
    <property type="match status" value="1"/>
</dbReference>
<dbReference type="InterPro" id="IPR011053">
    <property type="entry name" value="Single_hybrid_motif"/>
</dbReference>
<evidence type="ECO:0000256" key="5">
    <source>
        <dbReference type="ARBA" id="ARBA00022840"/>
    </source>
</evidence>
<dbReference type="GO" id="GO:0016874">
    <property type="term" value="F:ligase activity"/>
    <property type="evidence" value="ECO:0007669"/>
    <property type="project" value="UniProtKB-KW"/>
</dbReference>
<dbReference type="InterPro" id="IPR003833">
    <property type="entry name" value="CT_C_D"/>
</dbReference>
<evidence type="ECO:0000256" key="6">
    <source>
        <dbReference type="ARBA" id="ARBA00023267"/>
    </source>
</evidence>
<evidence type="ECO:0000256" key="8">
    <source>
        <dbReference type="SAM" id="MobiDB-lite"/>
    </source>
</evidence>
<dbReference type="Pfam" id="PF00289">
    <property type="entry name" value="Biotin_carb_N"/>
    <property type="match status" value="1"/>
</dbReference>
<evidence type="ECO:0000313" key="13">
    <source>
        <dbReference type="Proteomes" id="UP000630445"/>
    </source>
</evidence>
<dbReference type="Proteomes" id="UP000662466">
    <property type="component" value="Unassembled WGS sequence"/>
</dbReference>
<dbReference type="EMBL" id="JACBAD010001803">
    <property type="protein sequence ID" value="KAF7133860.1"/>
    <property type="molecule type" value="Genomic_DNA"/>
</dbReference>
<dbReference type="Pfam" id="PF02785">
    <property type="entry name" value="Biotin_carb_C"/>
    <property type="match status" value="1"/>
</dbReference>
<dbReference type="InterPro" id="IPR029000">
    <property type="entry name" value="Cyclophilin-like_dom_sf"/>
</dbReference>
<evidence type="ECO:0000256" key="1">
    <source>
        <dbReference type="ARBA" id="ARBA00001953"/>
    </source>
</evidence>
<organism evidence="11 13">
    <name type="scientific">Aspergillus hiratsukae</name>
    <dbReference type="NCBI Taxonomy" id="1194566"/>
    <lineage>
        <taxon>Eukaryota</taxon>
        <taxon>Fungi</taxon>
        <taxon>Dikarya</taxon>
        <taxon>Ascomycota</taxon>
        <taxon>Pezizomycotina</taxon>
        <taxon>Eurotiomycetes</taxon>
        <taxon>Eurotiomycetidae</taxon>
        <taxon>Eurotiales</taxon>
        <taxon>Aspergillaceae</taxon>
        <taxon>Aspergillus</taxon>
        <taxon>Aspergillus subgen. Fumigati</taxon>
    </lineage>
</organism>
<evidence type="ECO:0000256" key="4">
    <source>
        <dbReference type="ARBA" id="ARBA00022801"/>
    </source>
</evidence>
<dbReference type="InterPro" id="IPR016185">
    <property type="entry name" value="PreATP-grasp_dom_sf"/>
</dbReference>
<dbReference type="Gene3D" id="2.40.50.100">
    <property type="match status" value="1"/>
</dbReference>
<keyword evidence="2" id="KW-0436">Ligase</keyword>
<dbReference type="AlphaFoldDB" id="A0A8H6UJH3"/>
<dbReference type="InterPro" id="IPR011764">
    <property type="entry name" value="Biotin_carboxylation_dom"/>
</dbReference>
<evidence type="ECO:0000256" key="3">
    <source>
        <dbReference type="ARBA" id="ARBA00022741"/>
    </source>
</evidence>
<dbReference type="Pfam" id="PF02626">
    <property type="entry name" value="CT_A_B"/>
    <property type="match status" value="1"/>
</dbReference>
<keyword evidence="13" id="KW-1185">Reference proteome</keyword>
<dbReference type="Pfam" id="PF00364">
    <property type="entry name" value="Biotin_lipoyl"/>
    <property type="match status" value="1"/>
</dbReference>
<dbReference type="SUPFAM" id="SSF56059">
    <property type="entry name" value="Glutathione synthetase ATP-binding domain-like"/>
    <property type="match status" value="1"/>
</dbReference>
<evidence type="ECO:0000256" key="2">
    <source>
        <dbReference type="ARBA" id="ARBA00022598"/>
    </source>
</evidence>
<sequence>MVRTEITGDFQPIGWTHGPDLDKPGTESEVPKELGVRTIAIYTAADATSRHVSAADEAVLLPGDDSTAYINGNAIIEIARSRQVDAIIPGYGFLSENVEFAEAIANAGMVFVGPRSEAIEAFGLKHRAREIAVAAGVPIVPGTQGLLVTEDEAVKAADELGYPVMLKATGGGGGMGLMICNSAEEVRKSLTQVRSRGETLFKNAGVFMERYYPESHHIEVQVFGNGLGDAIHIGERECSIQRRHQKVVEECPSPFVERHPGLRQKLTSAAVALAKSVRYGSAGTVEYLVDDVSGDFFFLEMNTRLQVEHGITELCYGLDLVKLMLQQADRELCGRGGLDKDYLESLQPEEPSGCAIEVRVYAENPARNYSPSPGLLQHVEWRELPGTRIDTWVATGTRISTYYDPMIAKLMVHGSNRNEAIGKMCTVLSQSTICGPPTNLDFLHDIVQSSTFRTGHTLTNFLVDFESSPTAIDVVSPGVYTTVQDYPGRPNAGKGIPHAGPMDPLAFQVANILVGNPTTTEGLEMMLKGPELRFLSPAVVSVCGAPMDLTLDGTDVPMWTRLYIKRGQTLSIGKLCGSGGCRAYLAVRGGFPAIAPYFGSKSTSPLLGIGGYQGRALAPGDMLAITKICALEAEQPVSLPAHLRPSYSNHWDIYAMVGPYDEGYIVSEDIDMIYDTVWKVSHNATRGGIRLIGPAPRWAREDGGEGGQHPSNVIEYGYPMGTLNWTGDSPCIFPVDAPDLGGFISSTTIVNGSLWRLGQVKSGDTVQYRRVSLNDALKIRAQLDKFLEDVSALVAGQCDPDNIEPILSSSLPESTVSGNWGKSLLYQTNLSGSGDAMTFRQGGDDFLLIEFGDGTFNLNHRCRVTALDRALKESQVSDEALRQSVYKTIGCCNSLLIHYNGLKFPQNRLINLLLSLQDKVADLSYTKVPSRRFRLPICFESAAQEEAVQRYMETQRPYAPYLPNNMDFVARINGITREELIKIFLTIDFMAICVGFYCADTICLPVDPRYRLTCPKQNPSRVYTPEGSVSWGGSCMNIYPVDSPGGYQMTGQTIPCFDLLGVKPDFLPTQPGLFRDFDQINFYRVDKEEFERDMALFRSGRYKFQYEEVVFDMGAHNLLLEQARVDVAAFKARQAVAHAEMQILENESMDRWMAEKAQNKLPADEISIMRQDPDILTLHAPLDANVWKVNVADDDVISSTQVLAILEAMKMEISVYFDGDKKDGMERQLKVAKVLVQPGDTVKAGDALMFLRDI</sequence>
<dbReference type="PANTHER" id="PTHR18866:SF128">
    <property type="entry name" value="UREA AMIDOLYASE"/>
    <property type="match status" value="1"/>
</dbReference>
<dbReference type="GO" id="GO:0005524">
    <property type="term" value="F:ATP binding"/>
    <property type="evidence" value="ECO:0007669"/>
    <property type="project" value="UniProtKB-UniRule"/>
</dbReference>
<dbReference type="SUPFAM" id="SSF160467">
    <property type="entry name" value="PH0987 N-terminal domain-like"/>
    <property type="match status" value="1"/>
</dbReference>
<protein>
    <recommendedName>
        <fullName evidence="14">Urea carboxylase</fullName>
    </recommendedName>
</protein>
<evidence type="ECO:0008006" key="14">
    <source>
        <dbReference type="Google" id="ProtNLM"/>
    </source>
</evidence>
<comment type="cofactor">
    <cofactor evidence="1">
        <name>biotin</name>
        <dbReference type="ChEBI" id="CHEBI:57586"/>
    </cofactor>
</comment>
<reference evidence="11" key="1">
    <citation type="submission" date="2020-06" db="EMBL/GenBank/DDBJ databases">
        <title>Draft genome sequences of strains closely related to Aspergillus parafelis and Aspergillus hiratsukae.</title>
        <authorList>
            <person name="Dos Santos R.A.C."/>
            <person name="Rivero-Menendez O."/>
            <person name="Steenwyk J.L."/>
            <person name="Mead M.E."/>
            <person name="Goldman G.H."/>
            <person name="Alastruey-Izquierdo A."/>
            <person name="Rokas A."/>
        </authorList>
    </citation>
    <scope>NUCLEOTIDE SEQUENCE</scope>
    <source>
        <strain evidence="11">CNM-CM5793</strain>
        <strain evidence="12">CNM-CM6106</strain>
    </source>
</reference>
<keyword evidence="5 7" id="KW-0067">ATP-binding</keyword>
<dbReference type="Gene3D" id="2.40.100.10">
    <property type="entry name" value="Cyclophilin-like"/>
    <property type="match status" value="2"/>
</dbReference>
<dbReference type="CDD" id="cd06850">
    <property type="entry name" value="biotinyl_domain"/>
    <property type="match status" value="1"/>
</dbReference>